<dbReference type="AlphaFoldDB" id="A0A8T2BQQ8"/>
<dbReference type="Proteomes" id="UP000694251">
    <property type="component" value="Chromosome 7"/>
</dbReference>
<evidence type="ECO:0000313" key="1">
    <source>
        <dbReference type="EMBL" id="KAG7589185.1"/>
    </source>
</evidence>
<dbReference type="OrthoDB" id="1113451at2759"/>
<comment type="caution">
    <text evidence="1">The sequence shown here is derived from an EMBL/GenBank/DDBJ whole genome shotgun (WGS) entry which is preliminary data.</text>
</comment>
<evidence type="ECO:0000313" key="2">
    <source>
        <dbReference type="Proteomes" id="UP000694251"/>
    </source>
</evidence>
<proteinExistence type="predicted"/>
<reference evidence="1 2" key="1">
    <citation type="submission" date="2020-12" db="EMBL/GenBank/DDBJ databases">
        <title>Concerted genomic and epigenomic changes stabilize Arabidopsis allopolyploids.</title>
        <authorList>
            <person name="Chen Z."/>
        </authorList>
    </citation>
    <scope>NUCLEOTIDE SEQUENCE [LARGE SCALE GENOMIC DNA]</scope>
    <source>
        <strain evidence="1">As9502</strain>
        <tissue evidence="1">Leaf</tissue>
    </source>
</reference>
<gene>
    <name evidence="1" type="ORF">ISN44_As07g014930</name>
</gene>
<sequence>MKSSTHKLCSLKYSCEEVYERMENGLCIFCEEEDTPGHQQLKHKRSRIVIMEREDDLASDVKEEAHQILETVTNPEPTLETTKDSDSFIKPLVAERELVSVSDVLMVRKMDSHVKEEEELLKQSTSGNAKIDAHQVFDKIPLRVPSKEKQRKYLKAWKFKFKTRSKRRKSMNYQISLVEETALFYKDPKDISWYHVNKEFKETVAAHGRKIIDRFKLLDETSKPALYNGTIQISVWDSGGSPLECVDEESSGDHKSSEVFAAEIVKIMYKPLMDDKCTFVDESSGNDVTILDAQQKFKTQVCSGFDLQALIELQIYDYGYMNQLLLLKQANSVWERGGLLATHVYWKWLENCYKCDRVLKCCRMLETPFIEFVEHKAYEKELLVIGRNMQKSHDLFLICCVRQNQNLVSKHMNTCGVIIEMTDETQNTNQTHCMEGSKKETRSLESRRIWMDFDNIAVSKNIILAVIYEHKYPERTYILLRMGLYGGENEFSSLVKVDVTPLLERDKWELSEKQRTYHKTWKFKYIHKSLLRVLLSNAQHKLMGGRNIKCKMRTEVNIETHMVLWVKEQKVTGGLSNYLEWHAIYELSMSLGVLQAVKVKGRKNTNYVTSTAILGVTGEYDLHGRLKGDMSFGSLTKKQHIMWGLLTETETFSYNGVIIQIMVQRQWESFVMMLFIIAKSLIFVE</sequence>
<name>A0A8T2BQQ8_ARASU</name>
<keyword evidence="2" id="KW-1185">Reference proteome</keyword>
<accession>A0A8T2BQQ8</accession>
<dbReference type="EMBL" id="JAEFBJ010000007">
    <property type="protein sequence ID" value="KAG7589185.1"/>
    <property type="molecule type" value="Genomic_DNA"/>
</dbReference>
<protein>
    <submittedName>
        <fullName evidence="1">Uncharacterized protein</fullName>
    </submittedName>
</protein>
<organism evidence="1 2">
    <name type="scientific">Arabidopsis suecica</name>
    <name type="common">Swedish thale-cress</name>
    <name type="synonym">Cardaminopsis suecica</name>
    <dbReference type="NCBI Taxonomy" id="45249"/>
    <lineage>
        <taxon>Eukaryota</taxon>
        <taxon>Viridiplantae</taxon>
        <taxon>Streptophyta</taxon>
        <taxon>Embryophyta</taxon>
        <taxon>Tracheophyta</taxon>
        <taxon>Spermatophyta</taxon>
        <taxon>Magnoliopsida</taxon>
        <taxon>eudicotyledons</taxon>
        <taxon>Gunneridae</taxon>
        <taxon>Pentapetalae</taxon>
        <taxon>rosids</taxon>
        <taxon>malvids</taxon>
        <taxon>Brassicales</taxon>
        <taxon>Brassicaceae</taxon>
        <taxon>Camelineae</taxon>
        <taxon>Arabidopsis</taxon>
    </lineage>
</organism>